<evidence type="ECO:0000256" key="1">
    <source>
        <dbReference type="SAM" id="MobiDB-lite"/>
    </source>
</evidence>
<proteinExistence type="predicted"/>
<reference evidence="3" key="1">
    <citation type="submission" date="2016-04" db="EMBL/GenBank/DDBJ databases">
        <title>Comparative genomics of biotechnologically important yeasts.</title>
        <authorList>
            <consortium name="DOE Joint Genome Institute"/>
            <person name="Riley R."/>
            <person name="Haridas S."/>
            <person name="Wolfe K.H."/>
            <person name="Lopes M.R."/>
            <person name="Hittinger C.T."/>
            <person name="Goker M."/>
            <person name="Salamov A."/>
            <person name="Wisecaver J."/>
            <person name="Long T.M."/>
            <person name="Aerts A.L."/>
            <person name="Barry K."/>
            <person name="Choi C."/>
            <person name="Clum A."/>
            <person name="Coughlan A.Y."/>
            <person name="Deshpande S."/>
            <person name="Douglass A.P."/>
            <person name="Hanson S.J."/>
            <person name="Klenk H.-P."/>
            <person name="Labutti K."/>
            <person name="Lapidus A."/>
            <person name="Lindquist E."/>
            <person name="Lipzen A."/>
            <person name="Meier-Kolthoff J.P."/>
            <person name="Ohm R.A."/>
            <person name="Otillar R.P."/>
            <person name="Pangilinan J."/>
            <person name="Peng Y."/>
            <person name="Rokas A."/>
            <person name="Rosa C.A."/>
            <person name="Scheuner C."/>
            <person name="Sibirny A.A."/>
            <person name="Slot J.C."/>
            <person name="Stielow J.B."/>
            <person name="Sun H."/>
            <person name="Kurtzman C.P."/>
            <person name="Blackwell M."/>
            <person name="Grigoriev I.V."/>
            <person name="Jeffries T.W."/>
        </authorList>
    </citation>
    <scope>NUCLEOTIDE SEQUENCE [LARGE SCALE GENOMIC DNA]</scope>
    <source>
        <strain evidence="3">NRRL YB-2248</strain>
    </source>
</reference>
<dbReference type="GO" id="GO:0007034">
    <property type="term" value="P:vacuolar transport"/>
    <property type="evidence" value="ECO:0007669"/>
    <property type="project" value="InterPro"/>
</dbReference>
<name>A0A1E4SX43_9ASCO</name>
<gene>
    <name evidence="2" type="ORF">CANARDRAFT_9072</name>
</gene>
<feature type="compositionally biased region" description="Basic and acidic residues" evidence="1">
    <location>
        <begin position="396"/>
        <end position="416"/>
    </location>
</feature>
<sequence length="461" mass="52609">MAKTIQLLILENPSFKPSRLESLYSDFNHLKETNYEGYEANLRIWTGFLIDLRYHHDELFQDRLCFDGNKLIAQLTLHARNLVPKGLDKVLDHMTNVEKVIVPYSTFVKRPIKEPKKGLIGSLISSVIGKPASMLEGIVSGDVNSGNLPKDEKYIFIEKLVEYSEMLRKYLECENHSPIMSQHLFEIIQEPKSAFNVKLTEFDFDCCLKYLSRDSGAIELSQVDKTESSKLIVLKKKSLKGDIELSKGQLDSIAELKYTIYKLSKYNDETADRIQDIDTRVRKLLKDNHTISAKSQLKVKKMLEAKLLKSSQNQENLELLLANIEETNSNLLTVKILESNANVLQDLNSEVHHIDEVNNQFESALLRSKELSESLGQKITVDKDIEDELKLLLEESKASDDKEGLVEPESCKRQPNVEDESDEEDIDLIKRFEALKTPSAPLLEDEEPKVAQKLTTEALLE</sequence>
<organism evidence="2 3">
    <name type="scientific">[Candida] arabinofermentans NRRL YB-2248</name>
    <dbReference type="NCBI Taxonomy" id="983967"/>
    <lineage>
        <taxon>Eukaryota</taxon>
        <taxon>Fungi</taxon>
        <taxon>Dikarya</taxon>
        <taxon>Ascomycota</taxon>
        <taxon>Saccharomycotina</taxon>
        <taxon>Pichiomycetes</taxon>
        <taxon>Pichiales</taxon>
        <taxon>Pichiaceae</taxon>
        <taxon>Ogataea</taxon>
        <taxon>Ogataea/Candida clade</taxon>
    </lineage>
</organism>
<dbReference type="AlphaFoldDB" id="A0A1E4SX43"/>
<dbReference type="Proteomes" id="UP000094801">
    <property type="component" value="Unassembled WGS sequence"/>
</dbReference>
<dbReference type="OrthoDB" id="10250120at2759"/>
<feature type="region of interest" description="Disordered" evidence="1">
    <location>
        <begin position="439"/>
        <end position="461"/>
    </location>
</feature>
<dbReference type="Pfam" id="PF03357">
    <property type="entry name" value="Snf7"/>
    <property type="match status" value="1"/>
</dbReference>
<accession>A0A1E4SX43</accession>
<dbReference type="STRING" id="983967.A0A1E4SX43"/>
<evidence type="ECO:0000313" key="2">
    <source>
        <dbReference type="EMBL" id="ODV84079.1"/>
    </source>
</evidence>
<protein>
    <submittedName>
        <fullName evidence="2">Uncharacterized protein</fullName>
    </submittedName>
</protein>
<dbReference type="Pfam" id="PF25880">
    <property type="entry name" value="WHD_CHMP7_1st"/>
    <property type="match status" value="1"/>
</dbReference>
<dbReference type="InterPro" id="IPR005024">
    <property type="entry name" value="Snf7_fam"/>
</dbReference>
<feature type="region of interest" description="Disordered" evidence="1">
    <location>
        <begin position="396"/>
        <end position="424"/>
    </location>
</feature>
<dbReference type="EMBL" id="KV453859">
    <property type="protein sequence ID" value="ODV84079.1"/>
    <property type="molecule type" value="Genomic_DNA"/>
</dbReference>
<keyword evidence="3" id="KW-1185">Reference proteome</keyword>
<evidence type="ECO:0000313" key="3">
    <source>
        <dbReference type="Proteomes" id="UP000094801"/>
    </source>
</evidence>